<dbReference type="SUPFAM" id="SSF53474">
    <property type="entry name" value="alpha/beta-Hydrolases"/>
    <property type="match status" value="1"/>
</dbReference>
<reference evidence="5" key="1">
    <citation type="submission" date="2021-01" db="EMBL/GenBank/DDBJ databases">
        <authorList>
            <person name="Corre E."/>
            <person name="Pelletier E."/>
            <person name="Niang G."/>
            <person name="Scheremetjew M."/>
            <person name="Finn R."/>
            <person name="Kale V."/>
            <person name="Holt S."/>
            <person name="Cochrane G."/>
            <person name="Meng A."/>
            <person name="Brown T."/>
            <person name="Cohen L."/>
        </authorList>
    </citation>
    <scope>NUCLEOTIDE SEQUENCE</scope>
    <source>
        <strain evidence="5">CCMP 769</strain>
    </source>
</reference>
<dbReference type="SUPFAM" id="SSF47473">
    <property type="entry name" value="EF-hand"/>
    <property type="match status" value="1"/>
</dbReference>
<evidence type="ECO:0000313" key="5">
    <source>
        <dbReference type="EMBL" id="CAE0060381.1"/>
    </source>
</evidence>
<dbReference type="EMBL" id="HBHW01036978">
    <property type="protein sequence ID" value="CAE0060379.1"/>
    <property type="molecule type" value="Transcribed_RNA"/>
</dbReference>
<evidence type="ECO:0000313" key="3">
    <source>
        <dbReference type="EMBL" id="CAE0060379.1"/>
    </source>
</evidence>
<dbReference type="GO" id="GO:0006629">
    <property type="term" value="P:lipid metabolic process"/>
    <property type="evidence" value="ECO:0007669"/>
    <property type="project" value="InterPro"/>
</dbReference>
<dbReference type="EMBL" id="HBHW01036983">
    <property type="protein sequence ID" value="CAE0060383.1"/>
    <property type="molecule type" value="Transcribed_RNA"/>
</dbReference>
<protein>
    <recommendedName>
        <fullName evidence="1">EF-hand domain-containing protein</fullName>
    </recommendedName>
</protein>
<dbReference type="Gene3D" id="3.40.50.1820">
    <property type="entry name" value="alpha/beta hydrolase"/>
    <property type="match status" value="1"/>
</dbReference>
<evidence type="ECO:0000259" key="1">
    <source>
        <dbReference type="PROSITE" id="PS50222"/>
    </source>
</evidence>
<dbReference type="InterPro" id="IPR002048">
    <property type="entry name" value="EF_hand_dom"/>
</dbReference>
<evidence type="ECO:0000313" key="4">
    <source>
        <dbReference type="EMBL" id="CAE0060380.1"/>
    </source>
</evidence>
<dbReference type="InterPro" id="IPR011992">
    <property type="entry name" value="EF-hand-dom_pair"/>
</dbReference>
<organism evidence="5">
    <name type="scientific">Rhodosorus marinus</name>
    <dbReference type="NCBI Taxonomy" id="101924"/>
    <lineage>
        <taxon>Eukaryota</taxon>
        <taxon>Rhodophyta</taxon>
        <taxon>Stylonematophyceae</taxon>
        <taxon>Stylonematales</taxon>
        <taxon>Stylonemataceae</taxon>
        <taxon>Rhodosorus</taxon>
    </lineage>
</organism>
<dbReference type="PANTHER" id="PTHR45856">
    <property type="entry name" value="ALPHA/BETA-HYDROLASES SUPERFAMILY PROTEIN"/>
    <property type="match status" value="1"/>
</dbReference>
<sequence length="643" mass="73489">MSLQFVVSSPLLGSPQSRRAMVSPSRAVALPRARDKNVLEMAFGGVIGAVGSTARFAQAATLGAANLFQGAFNFIWKLKPQPSLIEYPTNYEPTKIVDEDNREPGKFSIKFAELAVRMSIFAYLESGLYWKSDKRPVEHFSVTRPSEQSIGMLLVENRFPSLFYGIYPDFIGPEYDRVLSKGRGKISSGLIKEYETDTDLIVMHDVAAETIYIVWQGTQSRTDMKTDVAFLPRYWPYRHKDGKRLYASRGFVRSHESVSKDLIAVVKEMWSTGKYKKIFCAGHSLGGILAHLNAHAMSYAMEEELEATGLRPEERLVCYTIGSPKGMTWDLRNDYFRRVPHTYRMRNDEDIVPRLPVPMRHHVGIPVLMDELHFLINFDEERTVLTADKENIGETISDHNTGNYLSNLLGLKSRLRVSAEKSDALERAYVSMVQLDREYEWEVLMPTEKSKEKEVARYVKPGVDPVSLNAEATEIIRKAYGSAVSDDILNHLVYYGSKLVESHDFNPRKNGFDAEPVIDVQELHINIFRMAFCELVLDKDKDRNLKRVQYRLVFDKHDWDKDGLLSPMEFLRIAKALNGEKLPADLEDDELVEMLHVEFRKLYQIMNEPYPVDPAMELRTVSFAEFYVWAELNGHDLAAIQAV</sequence>
<gene>
    <name evidence="2" type="ORF">RMAR00112_LOCUS28444</name>
    <name evidence="3" type="ORF">RMAR00112_LOCUS28445</name>
    <name evidence="4" type="ORF">RMAR00112_LOCUS28446</name>
    <name evidence="5" type="ORF">RMAR00112_LOCUS28447</name>
    <name evidence="6" type="ORF">RMAR00112_LOCUS28449</name>
</gene>
<proteinExistence type="predicted"/>
<accession>A0A7S3EKK4</accession>
<dbReference type="CDD" id="cd00519">
    <property type="entry name" value="Lipase_3"/>
    <property type="match status" value="1"/>
</dbReference>
<dbReference type="PANTHER" id="PTHR45856:SF24">
    <property type="entry name" value="FUNGAL LIPASE-LIKE DOMAIN-CONTAINING PROTEIN"/>
    <property type="match status" value="1"/>
</dbReference>
<dbReference type="GO" id="GO:0005509">
    <property type="term" value="F:calcium ion binding"/>
    <property type="evidence" value="ECO:0007669"/>
    <property type="project" value="InterPro"/>
</dbReference>
<dbReference type="InterPro" id="IPR002921">
    <property type="entry name" value="Fungal_lipase-type"/>
</dbReference>
<dbReference type="InterPro" id="IPR051218">
    <property type="entry name" value="Sec_MonoDiacylglyc_Lipase"/>
</dbReference>
<dbReference type="AlphaFoldDB" id="A0A7S3EKK4"/>
<evidence type="ECO:0000313" key="6">
    <source>
        <dbReference type="EMBL" id="CAE0060383.1"/>
    </source>
</evidence>
<feature type="domain" description="EF-hand" evidence="1">
    <location>
        <begin position="545"/>
        <end position="580"/>
    </location>
</feature>
<name>A0A7S3EKK4_9RHOD</name>
<dbReference type="EMBL" id="HBHW01036977">
    <property type="protein sequence ID" value="CAE0060378.1"/>
    <property type="molecule type" value="Transcribed_RNA"/>
</dbReference>
<dbReference type="EMBL" id="HBHW01036980">
    <property type="protein sequence ID" value="CAE0060381.1"/>
    <property type="molecule type" value="Transcribed_RNA"/>
</dbReference>
<dbReference type="Pfam" id="PF01764">
    <property type="entry name" value="Lipase_3"/>
    <property type="match status" value="1"/>
</dbReference>
<dbReference type="EMBL" id="HBHW01036979">
    <property type="protein sequence ID" value="CAE0060380.1"/>
    <property type="molecule type" value="Transcribed_RNA"/>
</dbReference>
<dbReference type="InterPro" id="IPR029058">
    <property type="entry name" value="AB_hydrolase_fold"/>
</dbReference>
<evidence type="ECO:0000313" key="2">
    <source>
        <dbReference type="EMBL" id="CAE0060378.1"/>
    </source>
</evidence>
<dbReference type="PROSITE" id="PS50222">
    <property type="entry name" value="EF_HAND_2"/>
    <property type="match status" value="1"/>
</dbReference>